<feature type="compositionally biased region" description="Low complexity" evidence="1">
    <location>
        <begin position="60"/>
        <end position="77"/>
    </location>
</feature>
<name>A0A816WU36_BRANA</name>
<proteinExistence type="predicted"/>
<gene>
    <name evidence="2" type="ORF">DARMORV10_A02P13790.1</name>
</gene>
<feature type="compositionally biased region" description="Basic residues" evidence="1">
    <location>
        <begin position="50"/>
        <end position="59"/>
    </location>
</feature>
<dbReference type="AlphaFoldDB" id="A0A816WU36"/>
<evidence type="ECO:0000313" key="2">
    <source>
        <dbReference type="EMBL" id="CAF2138562.1"/>
    </source>
</evidence>
<feature type="compositionally biased region" description="Basic and acidic residues" evidence="1">
    <location>
        <begin position="97"/>
        <end position="113"/>
    </location>
</feature>
<sequence length="130" mass="14446">MSHEPVNIGLPKLASKKFTYHGSPTMGIKHRRIMRQKVAADDNRGCSGRPTKHLSKHRLSLTSSTRPASSTTPYPTSQAPKLLLSSRDPPNHKHHSNKLESRSYSERQVDDKLATTTGTCTMIEANTTRV</sequence>
<reference evidence="2" key="1">
    <citation type="submission" date="2021-01" db="EMBL/GenBank/DDBJ databases">
        <authorList>
            <consortium name="Genoscope - CEA"/>
            <person name="William W."/>
        </authorList>
    </citation>
    <scope>NUCLEOTIDE SEQUENCE</scope>
</reference>
<dbReference type="EMBL" id="HG994356">
    <property type="protein sequence ID" value="CAF2138562.1"/>
    <property type="molecule type" value="Genomic_DNA"/>
</dbReference>
<organism evidence="2">
    <name type="scientific">Brassica napus</name>
    <name type="common">Rape</name>
    <dbReference type="NCBI Taxonomy" id="3708"/>
    <lineage>
        <taxon>Eukaryota</taxon>
        <taxon>Viridiplantae</taxon>
        <taxon>Streptophyta</taxon>
        <taxon>Embryophyta</taxon>
        <taxon>Tracheophyta</taxon>
        <taxon>Spermatophyta</taxon>
        <taxon>Magnoliopsida</taxon>
        <taxon>eudicotyledons</taxon>
        <taxon>Gunneridae</taxon>
        <taxon>Pentapetalae</taxon>
        <taxon>rosids</taxon>
        <taxon>malvids</taxon>
        <taxon>Brassicales</taxon>
        <taxon>Brassicaceae</taxon>
        <taxon>Brassiceae</taxon>
        <taxon>Brassica</taxon>
    </lineage>
</organism>
<dbReference type="Proteomes" id="UP001295469">
    <property type="component" value="Chromosome A02"/>
</dbReference>
<feature type="region of interest" description="Disordered" evidence="1">
    <location>
        <begin position="38"/>
        <end position="115"/>
    </location>
</feature>
<accession>A0A816WU36</accession>
<protein>
    <submittedName>
        <fullName evidence="2">(rape) hypothetical protein</fullName>
    </submittedName>
</protein>
<evidence type="ECO:0000256" key="1">
    <source>
        <dbReference type="SAM" id="MobiDB-lite"/>
    </source>
</evidence>